<evidence type="ECO:0008006" key="3">
    <source>
        <dbReference type="Google" id="ProtNLM"/>
    </source>
</evidence>
<dbReference type="Gene3D" id="3.30.70.100">
    <property type="match status" value="1"/>
</dbReference>
<evidence type="ECO:0000313" key="1">
    <source>
        <dbReference type="EMBL" id="KAK0752425.1"/>
    </source>
</evidence>
<dbReference type="AlphaFoldDB" id="A0AA40F773"/>
<name>A0AA40F773_9PEZI</name>
<gene>
    <name evidence="1" type="ORF">B0T18DRAFT_426894</name>
</gene>
<dbReference type="Proteomes" id="UP001172155">
    <property type="component" value="Unassembled WGS sequence"/>
</dbReference>
<reference evidence="1" key="1">
    <citation type="submission" date="2023-06" db="EMBL/GenBank/DDBJ databases">
        <title>Genome-scale phylogeny and comparative genomics of the fungal order Sordariales.</title>
        <authorList>
            <consortium name="Lawrence Berkeley National Laboratory"/>
            <person name="Hensen N."/>
            <person name="Bonometti L."/>
            <person name="Westerberg I."/>
            <person name="Brannstrom I.O."/>
            <person name="Guillou S."/>
            <person name="Cros-Aarteil S."/>
            <person name="Calhoun S."/>
            <person name="Haridas S."/>
            <person name="Kuo A."/>
            <person name="Mondo S."/>
            <person name="Pangilinan J."/>
            <person name="Riley R."/>
            <person name="LaButti K."/>
            <person name="Andreopoulos B."/>
            <person name="Lipzen A."/>
            <person name="Chen C."/>
            <person name="Yanf M."/>
            <person name="Daum C."/>
            <person name="Ng V."/>
            <person name="Clum A."/>
            <person name="Steindorff A."/>
            <person name="Ohm R."/>
            <person name="Martin F."/>
            <person name="Silar P."/>
            <person name="Natvig D."/>
            <person name="Lalanne C."/>
            <person name="Gautier V."/>
            <person name="Ament-velasquez S.L."/>
            <person name="Kruys A."/>
            <person name="Hutchinson M.I."/>
            <person name="Powell A.J."/>
            <person name="Barry K."/>
            <person name="Miller A.N."/>
            <person name="Grigoriev I.V."/>
            <person name="Debuchy R."/>
            <person name="Gladieux P."/>
            <person name="Thoren M.H."/>
            <person name="Johannesson H."/>
        </authorList>
    </citation>
    <scope>NUCLEOTIDE SEQUENCE</scope>
    <source>
        <strain evidence="1">SMH3187-1</strain>
    </source>
</reference>
<dbReference type="EMBL" id="JAUKUD010000002">
    <property type="protein sequence ID" value="KAK0752425.1"/>
    <property type="molecule type" value="Genomic_DNA"/>
</dbReference>
<evidence type="ECO:0000313" key="2">
    <source>
        <dbReference type="Proteomes" id="UP001172155"/>
    </source>
</evidence>
<organism evidence="1 2">
    <name type="scientific">Schizothecium vesticola</name>
    <dbReference type="NCBI Taxonomy" id="314040"/>
    <lineage>
        <taxon>Eukaryota</taxon>
        <taxon>Fungi</taxon>
        <taxon>Dikarya</taxon>
        <taxon>Ascomycota</taxon>
        <taxon>Pezizomycotina</taxon>
        <taxon>Sordariomycetes</taxon>
        <taxon>Sordariomycetidae</taxon>
        <taxon>Sordariales</taxon>
        <taxon>Schizotheciaceae</taxon>
        <taxon>Schizothecium</taxon>
    </lineage>
</organism>
<keyword evidence="2" id="KW-1185">Reference proteome</keyword>
<dbReference type="SUPFAM" id="SSF54909">
    <property type="entry name" value="Dimeric alpha+beta barrel"/>
    <property type="match status" value="1"/>
</dbReference>
<proteinExistence type="predicted"/>
<accession>A0AA40F773</accession>
<dbReference type="InterPro" id="IPR011008">
    <property type="entry name" value="Dimeric_a/b-barrel"/>
</dbReference>
<protein>
    <recommendedName>
        <fullName evidence="3">ABM domain-containing protein</fullName>
    </recommendedName>
</protein>
<comment type="caution">
    <text evidence="1">The sequence shown here is derived from an EMBL/GenBank/DDBJ whole genome shotgun (WGS) entry which is preliminary data.</text>
</comment>
<sequence>MPTYPHLPPTFPGSVCFQSISDLTEILITARWESVAAHWAWINSPDNAGVMGTLGPYILQQGKEDFSLLHVGGISLGRRRLLGLGRGWG</sequence>